<name>A0A3E3DWI5_9FIRM</name>
<keyword evidence="2" id="KW-0378">Hydrolase</keyword>
<sequence>MKKIYYGDNIVTMENKLYTQAVLIDNNKISATGDYNDIIKLKDKDTIVIDLGQKCLMPSFIDSHSHITALAQTSLTADLSNAKNYDDIINILKDFKDKNNLSNNDYLIGFGYDHNFLEEKTHPTKEILDKASIEIPILITHKSGHMGVTNSLGLKLLNIDENTKDPDGGKIGRFSGTNTPNGYLEETAFTNNSKKFDNFSMDKIIKAMKKAERVYLSYGITTAQDGITREKEFEILKTMSKRNKLDIDVVSYIDIKNNKNILEKHKEYLKYINHYKIGGYKLFLDGSPQGKTAWLSEPYNGEKEYKGYPIYNDEEVKSVIKTALNENIQLITHCNGDAAAEQLIKSFEDLNPKNDIRPVMIHAQTIREDQIRRMKKYNMIPSFFVDHIYYWGDIHLINLGSRAYKISPIKTAIKIDLIYTIHEDTPVLNPNIFESILIGVNRTTKNGVTLGSEERITILEGLKAVTINAAYSYFEEDTKGSIKKGKFADLVILDKNPLKIYNPDDLKEIKILETIKEGKTLYKNNQNF</sequence>
<dbReference type="AlphaFoldDB" id="A0A3E3DWI5"/>
<gene>
    <name evidence="2" type="ORF">DW687_09730</name>
</gene>
<dbReference type="InterPro" id="IPR033932">
    <property type="entry name" value="YtcJ-like"/>
</dbReference>
<organism evidence="2 3">
    <name type="scientific">Anaerofustis stercorihominis</name>
    <dbReference type="NCBI Taxonomy" id="214853"/>
    <lineage>
        <taxon>Bacteria</taxon>
        <taxon>Bacillati</taxon>
        <taxon>Bacillota</taxon>
        <taxon>Clostridia</taxon>
        <taxon>Eubacteriales</taxon>
        <taxon>Eubacteriaceae</taxon>
        <taxon>Anaerofustis</taxon>
    </lineage>
</organism>
<dbReference type="PANTHER" id="PTHR22642">
    <property type="entry name" value="IMIDAZOLONEPROPIONASE"/>
    <property type="match status" value="1"/>
</dbReference>
<comment type="caution">
    <text evidence="2">The sequence shown here is derived from an EMBL/GenBank/DDBJ whole genome shotgun (WGS) entry which is preliminary data.</text>
</comment>
<dbReference type="PANTHER" id="PTHR22642:SF2">
    <property type="entry name" value="PROTEIN LONG AFTER FAR-RED 3"/>
    <property type="match status" value="1"/>
</dbReference>
<dbReference type="Pfam" id="PF07969">
    <property type="entry name" value="Amidohydro_3"/>
    <property type="match status" value="1"/>
</dbReference>
<dbReference type="InterPro" id="IPR011059">
    <property type="entry name" value="Metal-dep_hydrolase_composite"/>
</dbReference>
<dbReference type="Gene3D" id="3.20.20.140">
    <property type="entry name" value="Metal-dependent hydrolases"/>
    <property type="match status" value="1"/>
</dbReference>
<dbReference type="CDD" id="cd01300">
    <property type="entry name" value="YtcJ_like"/>
    <property type="match status" value="1"/>
</dbReference>
<dbReference type="InterPro" id="IPR013108">
    <property type="entry name" value="Amidohydro_3"/>
</dbReference>
<accession>A0A3E3DWI5</accession>
<feature type="domain" description="Amidohydrolase 3" evidence="1">
    <location>
        <begin position="48"/>
        <end position="522"/>
    </location>
</feature>
<protein>
    <submittedName>
        <fullName evidence="2">Amidohydrolase</fullName>
    </submittedName>
</protein>
<dbReference type="GO" id="GO:0016810">
    <property type="term" value="F:hydrolase activity, acting on carbon-nitrogen (but not peptide) bonds"/>
    <property type="evidence" value="ECO:0007669"/>
    <property type="project" value="InterPro"/>
</dbReference>
<dbReference type="Proteomes" id="UP000261212">
    <property type="component" value="Unassembled WGS sequence"/>
</dbReference>
<evidence type="ECO:0000313" key="2">
    <source>
        <dbReference type="EMBL" id="RGD73620.1"/>
    </source>
</evidence>
<proteinExistence type="predicted"/>
<dbReference type="InterPro" id="IPR032466">
    <property type="entry name" value="Metal_Hydrolase"/>
</dbReference>
<dbReference type="SUPFAM" id="SSF51338">
    <property type="entry name" value="Composite domain of metallo-dependent hydrolases"/>
    <property type="match status" value="1"/>
</dbReference>
<dbReference type="EMBL" id="QUSM01000005">
    <property type="protein sequence ID" value="RGD73620.1"/>
    <property type="molecule type" value="Genomic_DNA"/>
</dbReference>
<evidence type="ECO:0000259" key="1">
    <source>
        <dbReference type="Pfam" id="PF07969"/>
    </source>
</evidence>
<dbReference type="RefSeq" id="WP_117532591.1">
    <property type="nucleotide sequence ID" value="NZ_QUSM01000005.1"/>
</dbReference>
<dbReference type="Gene3D" id="2.30.40.10">
    <property type="entry name" value="Urease, subunit C, domain 1"/>
    <property type="match status" value="1"/>
</dbReference>
<evidence type="ECO:0000313" key="3">
    <source>
        <dbReference type="Proteomes" id="UP000261212"/>
    </source>
</evidence>
<dbReference type="Gene3D" id="3.10.310.70">
    <property type="match status" value="1"/>
</dbReference>
<dbReference type="SUPFAM" id="SSF51556">
    <property type="entry name" value="Metallo-dependent hydrolases"/>
    <property type="match status" value="1"/>
</dbReference>
<reference evidence="2 3" key="1">
    <citation type="submission" date="2018-08" db="EMBL/GenBank/DDBJ databases">
        <title>A genome reference for cultivated species of the human gut microbiota.</title>
        <authorList>
            <person name="Zou Y."/>
            <person name="Xue W."/>
            <person name="Luo G."/>
        </authorList>
    </citation>
    <scope>NUCLEOTIDE SEQUENCE [LARGE SCALE GENOMIC DNA]</scope>
    <source>
        <strain evidence="2 3">AM25-6</strain>
    </source>
</reference>